<dbReference type="RefSeq" id="WP_009055048.1">
    <property type="nucleotide sequence ID" value="NZ_AJYA01000021.1"/>
</dbReference>
<dbReference type="Proteomes" id="UP000005551">
    <property type="component" value="Unassembled WGS sequence"/>
</dbReference>
<keyword evidence="3" id="KW-1185">Reference proteome</keyword>
<protein>
    <recommendedName>
        <fullName evidence="4">DUF177 domain-containing protein</fullName>
    </recommendedName>
</protein>
<dbReference type="InterPro" id="IPR003772">
    <property type="entry name" value="YceD"/>
</dbReference>
<gene>
    <name evidence="2" type="ORF">A3SI_10294</name>
</gene>
<sequence length="188" mass="22196">MRYEANFEIDIIRLKEGEHTFTFTLDDAFIAHHGLEGWAEHMNIHVDLQLLKSSTLLEARFTLKGVVTLVCDRSLEPFEESYSTTGRMHYKYGPEERELDDEVYLITKDTPKLSFVDLLKEFFLLGLPAKKIHPSALGMRWTRKISREKEKWCITRTPTRRMPMRSWKQKPPKHLTKMRRTPTPAGRY</sequence>
<proteinExistence type="predicted"/>
<name>I5C3K5_9BACT</name>
<dbReference type="OrthoDB" id="1524821at2"/>
<dbReference type="EMBL" id="AJYA01000021">
    <property type="protein sequence ID" value="EIM76407.1"/>
    <property type="molecule type" value="Genomic_DNA"/>
</dbReference>
<feature type="region of interest" description="Disordered" evidence="1">
    <location>
        <begin position="163"/>
        <end position="188"/>
    </location>
</feature>
<organism evidence="2 3">
    <name type="scientific">Nitritalea halalkaliphila LW7</name>
    <dbReference type="NCBI Taxonomy" id="1189621"/>
    <lineage>
        <taxon>Bacteria</taxon>
        <taxon>Pseudomonadati</taxon>
        <taxon>Bacteroidota</taxon>
        <taxon>Cytophagia</taxon>
        <taxon>Cytophagales</taxon>
        <taxon>Cyclobacteriaceae</taxon>
        <taxon>Nitritalea</taxon>
    </lineage>
</organism>
<evidence type="ECO:0008006" key="4">
    <source>
        <dbReference type="Google" id="ProtNLM"/>
    </source>
</evidence>
<comment type="caution">
    <text evidence="2">The sequence shown here is derived from an EMBL/GenBank/DDBJ whole genome shotgun (WGS) entry which is preliminary data.</text>
</comment>
<accession>I5C3K5</accession>
<evidence type="ECO:0000313" key="2">
    <source>
        <dbReference type="EMBL" id="EIM76407.1"/>
    </source>
</evidence>
<dbReference type="AlphaFoldDB" id="I5C3K5"/>
<dbReference type="STRING" id="1189621.A3SI_10294"/>
<evidence type="ECO:0000313" key="3">
    <source>
        <dbReference type="Proteomes" id="UP000005551"/>
    </source>
</evidence>
<feature type="compositionally biased region" description="Basic residues" evidence="1">
    <location>
        <begin position="163"/>
        <end position="180"/>
    </location>
</feature>
<reference evidence="2 3" key="1">
    <citation type="submission" date="2012-05" db="EMBL/GenBank/DDBJ databases">
        <title>Genome sequence of Nitritalea halalkaliphila LW7.</title>
        <authorList>
            <person name="Jangir P.K."/>
            <person name="Singh A."/>
            <person name="Shivaji S."/>
            <person name="Sharma R."/>
        </authorList>
    </citation>
    <scope>NUCLEOTIDE SEQUENCE [LARGE SCALE GENOMIC DNA]</scope>
    <source>
        <strain evidence="2 3">LW7</strain>
    </source>
</reference>
<dbReference type="Pfam" id="PF02620">
    <property type="entry name" value="YceD"/>
    <property type="match status" value="1"/>
</dbReference>
<evidence type="ECO:0000256" key="1">
    <source>
        <dbReference type="SAM" id="MobiDB-lite"/>
    </source>
</evidence>